<evidence type="ECO:0000313" key="3">
    <source>
        <dbReference type="Proteomes" id="UP001597322"/>
    </source>
</evidence>
<dbReference type="PROSITE" id="PS50885">
    <property type="entry name" value="HAMP"/>
    <property type="match status" value="1"/>
</dbReference>
<dbReference type="EMBL" id="JBHUEQ010000003">
    <property type="protein sequence ID" value="MFD1744022.1"/>
    <property type="molecule type" value="Genomic_DNA"/>
</dbReference>
<proteinExistence type="predicted"/>
<organism evidence="2 3">
    <name type="scientific">Rhizobium helianthi</name>
    <dbReference type="NCBI Taxonomy" id="1132695"/>
    <lineage>
        <taxon>Bacteria</taxon>
        <taxon>Pseudomonadati</taxon>
        <taxon>Pseudomonadota</taxon>
        <taxon>Alphaproteobacteria</taxon>
        <taxon>Hyphomicrobiales</taxon>
        <taxon>Rhizobiaceae</taxon>
        <taxon>Rhizobium/Agrobacterium group</taxon>
        <taxon>Rhizobium</taxon>
    </lineage>
</organism>
<comment type="caution">
    <text evidence="2">The sequence shown here is derived from an EMBL/GenBank/DDBJ whole genome shotgun (WGS) entry which is preliminary data.</text>
</comment>
<keyword evidence="3" id="KW-1185">Reference proteome</keyword>
<dbReference type="InterPro" id="IPR003660">
    <property type="entry name" value="HAMP_dom"/>
</dbReference>
<evidence type="ECO:0000313" key="2">
    <source>
        <dbReference type="EMBL" id="MFD1744022.1"/>
    </source>
</evidence>
<gene>
    <name evidence="2" type="ORF">ACFSE1_00970</name>
</gene>
<protein>
    <recommendedName>
        <fullName evidence="1">HAMP domain-containing protein</fullName>
    </recommendedName>
</protein>
<feature type="domain" description="HAMP" evidence="1">
    <location>
        <begin position="1"/>
        <end position="36"/>
    </location>
</feature>
<accession>A0ABW4LXW1</accession>
<evidence type="ECO:0000259" key="1">
    <source>
        <dbReference type="PROSITE" id="PS50885"/>
    </source>
</evidence>
<sequence length="72" mass="7486">MAQGDLSAELQDLRPGFEKLRTDFNRMLQAVAATITKIKEAGGNVEGGAGDLSNKAEQLAGARLLAGKDAVS</sequence>
<name>A0ABW4LXW1_9HYPH</name>
<dbReference type="Proteomes" id="UP001597322">
    <property type="component" value="Unassembled WGS sequence"/>
</dbReference>
<reference evidence="3" key="1">
    <citation type="journal article" date="2019" name="Int. J. Syst. Evol. Microbiol.">
        <title>The Global Catalogue of Microorganisms (GCM) 10K type strain sequencing project: providing services to taxonomists for standard genome sequencing and annotation.</title>
        <authorList>
            <consortium name="The Broad Institute Genomics Platform"/>
            <consortium name="The Broad Institute Genome Sequencing Center for Infectious Disease"/>
            <person name="Wu L."/>
            <person name="Ma J."/>
        </authorList>
    </citation>
    <scope>NUCLEOTIDE SEQUENCE [LARGE SCALE GENOMIC DNA]</scope>
    <source>
        <strain evidence="3">CG52</strain>
    </source>
</reference>
<dbReference type="RefSeq" id="WP_377395231.1">
    <property type="nucleotide sequence ID" value="NZ_JBHUEQ010000003.1"/>
</dbReference>